<name>A0ABN8ZYK2_RANTA</name>
<organism evidence="2 3">
    <name type="scientific">Rangifer tarandus platyrhynchus</name>
    <name type="common">Svalbard reindeer</name>
    <dbReference type="NCBI Taxonomy" id="3082113"/>
    <lineage>
        <taxon>Eukaryota</taxon>
        <taxon>Metazoa</taxon>
        <taxon>Chordata</taxon>
        <taxon>Craniata</taxon>
        <taxon>Vertebrata</taxon>
        <taxon>Euteleostomi</taxon>
        <taxon>Mammalia</taxon>
        <taxon>Eutheria</taxon>
        <taxon>Laurasiatheria</taxon>
        <taxon>Artiodactyla</taxon>
        <taxon>Ruminantia</taxon>
        <taxon>Pecora</taxon>
        <taxon>Cervidae</taxon>
        <taxon>Odocoileinae</taxon>
        <taxon>Rangifer</taxon>
    </lineage>
</organism>
<proteinExistence type="predicted"/>
<dbReference type="Proteomes" id="UP001176941">
    <property type="component" value="Chromosome 6"/>
</dbReference>
<evidence type="ECO:0000313" key="2">
    <source>
        <dbReference type="EMBL" id="CAI9176819.1"/>
    </source>
</evidence>
<keyword evidence="3" id="KW-1185">Reference proteome</keyword>
<evidence type="ECO:0000256" key="1">
    <source>
        <dbReference type="SAM" id="MobiDB-lite"/>
    </source>
</evidence>
<feature type="region of interest" description="Disordered" evidence="1">
    <location>
        <begin position="126"/>
        <end position="181"/>
    </location>
</feature>
<sequence>MFTFRQTLYDPLLSQWLDTYRTGVFRILRYDTSPETSLRGSLVQREFFPRGESVRFELSNPRFFEFISVLTGLPGFPEFPELRVSNPGSESLIRAPCDRAFRDPGFGSSIQVPGFLCALRLQTAQGSGSEGPQQRLYGPGPRRAEVAAPGTGRAVSPELCVEPGLGEERGGGAQGAGDSGA</sequence>
<dbReference type="EMBL" id="OX459942">
    <property type="protein sequence ID" value="CAI9176819.1"/>
    <property type="molecule type" value="Genomic_DNA"/>
</dbReference>
<protein>
    <submittedName>
        <fullName evidence="2">Uncharacterized protein</fullName>
    </submittedName>
</protein>
<evidence type="ECO:0000313" key="3">
    <source>
        <dbReference type="Proteomes" id="UP001176941"/>
    </source>
</evidence>
<accession>A0ABN8ZYK2</accession>
<reference evidence="2" key="1">
    <citation type="submission" date="2023-04" db="EMBL/GenBank/DDBJ databases">
        <authorList>
            <consortium name="ELIXIR-Norway"/>
        </authorList>
    </citation>
    <scope>NUCLEOTIDE SEQUENCE [LARGE SCALE GENOMIC DNA]</scope>
</reference>
<feature type="compositionally biased region" description="Gly residues" evidence="1">
    <location>
        <begin position="171"/>
        <end position="181"/>
    </location>
</feature>
<gene>
    <name evidence="2" type="ORF">MRATA1EN1_LOCUS25781</name>
</gene>